<keyword evidence="3" id="KW-1185">Reference proteome</keyword>
<sequence>MTNKHSSAPRKLRTAGLSQGHPTPFLLAPEPEERKSIAQDLGLGALRKLRFDGAVHPEGHDGWRLQAKLGATVVQPCVVTLVPVTTRIDVPVVRVYSRDADTPAEGSEIEMPEDDTLEPLTEVIDLGAVMIEALALNLPDFPRADGAALDESDTEDPAEDPFEEEENRPFAALQALRDKMDGGED</sequence>
<dbReference type="RefSeq" id="WP_326297883.1">
    <property type="nucleotide sequence ID" value="NZ_JAYLLH010000017.1"/>
</dbReference>
<name>A0ABU6HLV3_9RHOB</name>
<dbReference type="EMBL" id="JAYLLH010000017">
    <property type="protein sequence ID" value="MEC3862145.1"/>
    <property type="molecule type" value="Genomic_DNA"/>
</dbReference>
<dbReference type="Proteomes" id="UP001348149">
    <property type="component" value="Unassembled WGS sequence"/>
</dbReference>
<dbReference type="InterPro" id="IPR003772">
    <property type="entry name" value="YceD"/>
</dbReference>
<accession>A0ABU6HLV3</accession>
<gene>
    <name evidence="2" type="ORF">VK792_12695</name>
</gene>
<reference evidence="2 3" key="1">
    <citation type="submission" date="2024-01" db="EMBL/GenBank/DDBJ databases">
        <title>Mesobacterium rodlantinim sp. nov., isolated from shallow sea hydrothermal systems off Kueishantao Island.</title>
        <authorList>
            <person name="Su Z."/>
            <person name="Tang K."/>
        </authorList>
    </citation>
    <scope>NUCLEOTIDE SEQUENCE [LARGE SCALE GENOMIC DNA]</scope>
    <source>
        <strain evidence="2 3">TK19101</strain>
    </source>
</reference>
<protein>
    <submittedName>
        <fullName evidence="2">DUF177 domain-containing protein</fullName>
    </submittedName>
</protein>
<feature type="region of interest" description="Disordered" evidence="1">
    <location>
        <begin position="143"/>
        <end position="171"/>
    </location>
</feature>
<feature type="compositionally biased region" description="Acidic residues" evidence="1">
    <location>
        <begin position="148"/>
        <end position="166"/>
    </location>
</feature>
<proteinExistence type="predicted"/>
<organism evidence="2 3">
    <name type="scientific">Mesobacterium hydrothermale</name>
    <dbReference type="NCBI Taxonomy" id="3111907"/>
    <lineage>
        <taxon>Bacteria</taxon>
        <taxon>Pseudomonadati</taxon>
        <taxon>Pseudomonadota</taxon>
        <taxon>Alphaproteobacteria</taxon>
        <taxon>Rhodobacterales</taxon>
        <taxon>Roseobacteraceae</taxon>
        <taxon>Mesobacterium</taxon>
    </lineage>
</organism>
<evidence type="ECO:0000313" key="3">
    <source>
        <dbReference type="Proteomes" id="UP001348149"/>
    </source>
</evidence>
<comment type="caution">
    <text evidence="2">The sequence shown here is derived from an EMBL/GenBank/DDBJ whole genome shotgun (WGS) entry which is preliminary data.</text>
</comment>
<feature type="region of interest" description="Disordered" evidence="1">
    <location>
        <begin position="1"/>
        <end position="28"/>
    </location>
</feature>
<evidence type="ECO:0000313" key="2">
    <source>
        <dbReference type="EMBL" id="MEC3862145.1"/>
    </source>
</evidence>
<evidence type="ECO:0000256" key="1">
    <source>
        <dbReference type="SAM" id="MobiDB-lite"/>
    </source>
</evidence>
<dbReference type="Pfam" id="PF02620">
    <property type="entry name" value="YceD"/>
    <property type="match status" value="1"/>
</dbReference>